<dbReference type="EMBL" id="JAPCID010000027">
    <property type="protein sequence ID" value="MDA0139560.1"/>
    <property type="molecule type" value="Genomic_DNA"/>
</dbReference>
<name>A0ABT4RLW4_9ACTN</name>
<reference evidence="3" key="1">
    <citation type="submission" date="2022-10" db="EMBL/GenBank/DDBJ databases">
        <title>The WGS of Solirubrobacter sp. CPCC 204708.</title>
        <authorList>
            <person name="Jiang Z."/>
        </authorList>
    </citation>
    <scope>NUCLEOTIDE SEQUENCE</scope>
    <source>
        <strain evidence="3">CPCC 204708</strain>
    </source>
</reference>
<evidence type="ECO:0000256" key="1">
    <source>
        <dbReference type="SAM" id="MobiDB-lite"/>
    </source>
</evidence>
<feature type="domain" description="Amidase" evidence="2">
    <location>
        <begin position="269"/>
        <end position="350"/>
    </location>
</feature>
<comment type="caution">
    <text evidence="3">The sequence shown here is derived from an EMBL/GenBank/DDBJ whole genome shotgun (WGS) entry which is preliminary data.</text>
</comment>
<keyword evidence="4" id="KW-1185">Reference proteome</keyword>
<dbReference type="Proteomes" id="UP001147700">
    <property type="component" value="Unassembled WGS sequence"/>
</dbReference>
<organism evidence="3 4">
    <name type="scientific">Solirubrobacter deserti</name>
    <dbReference type="NCBI Taxonomy" id="2282478"/>
    <lineage>
        <taxon>Bacteria</taxon>
        <taxon>Bacillati</taxon>
        <taxon>Actinomycetota</taxon>
        <taxon>Thermoleophilia</taxon>
        <taxon>Solirubrobacterales</taxon>
        <taxon>Solirubrobacteraceae</taxon>
        <taxon>Solirubrobacter</taxon>
    </lineage>
</organism>
<dbReference type="InterPro" id="IPR036928">
    <property type="entry name" value="AS_sf"/>
</dbReference>
<dbReference type="RefSeq" id="WP_202952026.1">
    <property type="nucleotide sequence ID" value="NZ_JAPCID010000027.1"/>
</dbReference>
<dbReference type="InterPro" id="IPR020556">
    <property type="entry name" value="Amidase_CS"/>
</dbReference>
<sequence>MTNAFVSRREPGPPRPGPLSGVPFSVKDNIEVAGWPLSLGVHANAPVSSRTAPAVARLLDAGAELIGKTNLPPYGGGIETVNDVFGRTSNPYDRSRTVGGSSGGEAAAVASGESRFGLGSDSGASVRLPAHFCGLAALKPTAGRVPVDGVVDDLGPIAAMSDPRTQVGVLARSVADVALVLSIIEDRPRPGLGMPDFPKEGQSLFRKAPSLRVGLWLDDDVSAETASVVRAAAEVLGAEPVSIPRGGHELTVAIWKSYGDGAVGYDVLRRWDAFREQWRRFGETCDLLLSPVFPDPAPLHGALTGAPDRTHYTNVHNLTGWPAATVRCGASADGLPIGVQVAARPWEDEVALAAGGVLQRALGGYVAP</sequence>
<accession>A0ABT4RLW4</accession>
<dbReference type="InterPro" id="IPR052739">
    <property type="entry name" value="FAAH2"/>
</dbReference>
<dbReference type="PANTHER" id="PTHR43372">
    <property type="entry name" value="FATTY-ACID AMIDE HYDROLASE"/>
    <property type="match status" value="1"/>
</dbReference>
<proteinExistence type="predicted"/>
<dbReference type="Gene3D" id="3.90.1300.10">
    <property type="entry name" value="Amidase signature (AS) domain"/>
    <property type="match status" value="2"/>
</dbReference>
<evidence type="ECO:0000313" key="4">
    <source>
        <dbReference type="Proteomes" id="UP001147700"/>
    </source>
</evidence>
<protein>
    <submittedName>
        <fullName evidence="3">Amidase</fullName>
    </submittedName>
</protein>
<dbReference type="PANTHER" id="PTHR43372:SF4">
    <property type="entry name" value="FATTY-ACID AMIDE HYDROLASE 2"/>
    <property type="match status" value="1"/>
</dbReference>
<feature type="domain" description="Amidase" evidence="2">
    <location>
        <begin position="16"/>
        <end position="238"/>
    </location>
</feature>
<feature type="region of interest" description="Disordered" evidence="1">
    <location>
        <begin position="1"/>
        <end position="21"/>
    </location>
</feature>
<evidence type="ECO:0000313" key="3">
    <source>
        <dbReference type="EMBL" id="MDA0139560.1"/>
    </source>
</evidence>
<dbReference type="SUPFAM" id="SSF75304">
    <property type="entry name" value="Amidase signature (AS) enzymes"/>
    <property type="match status" value="1"/>
</dbReference>
<dbReference type="InterPro" id="IPR023631">
    <property type="entry name" value="Amidase_dom"/>
</dbReference>
<evidence type="ECO:0000259" key="2">
    <source>
        <dbReference type="Pfam" id="PF01425"/>
    </source>
</evidence>
<dbReference type="PROSITE" id="PS00571">
    <property type="entry name" value="AMIDASES"/>
    <property type="match status" value="1"/>
</dbReference>
<gene>
    <name evidence="3" type="ORF">OJ962_18820</name>
</gene>
<dbReference type="Pfam" id="PF01425">
    <property type="entry name" value="Amidase"/>
    <property type="match status" value="2"/>
</dbReference>